<feature type="domain" description="CCA-adding enzyme C-terminal" evidence="12">
    <location>
        <begin position="259"/>
        <end position="403"/>
    </location>
</feature>
<sequence length="407" mass="46070">MKQMQVPSEILNIMEILENAGFQTFAVGGCVRDSLLALTPHDWDLCTSALPEETIQTLHAFPIFPTGLRHGTVTVFLSDRPVEITTFRSDGSYRDHRRPEKVIFLPEITEDLRRRDFTINAMAYSPRRGLLDPFDGQGDLNNKILKCVGDPSIRFEEDALRILRALRFSAVYNLNIESSLSKAIHNKKHLLSAISKERIYRELTKLLTCKTPGQTIAEFMDVLAAALAIPEKPLIKSISAAVFLDALPPVFYIRFAALFQLFDLSQPDIILENLKLDKLTLTKIQNLLQLQKLPLPVSLPEARRMVGCWGIELLYVSLFLHQTQRRFFKTKKFSEESCIKAKLLFDRIQEQNLCCSVKELAITGRDLMAAGIPSGPAIGEKLQQLLDLVINGFIPNEKNVLLHQLFL</sequence>
<protein>
    <submittedName>
        <fullName evidence="13">tRNA nucleotidyltransferase</fullName>
    </submittedName>
</protein>
<name>A0A9D5M299_9FIRM</name>
<evidence type="ECO:0000256" key="8">
    <source>
        <dbReference type="ARBA" id="ARBA00022884"/>
    </source>
</evidence>
<dbReference type="CDD" id="cd05398">
    <property type="entry name" value="NT_ClassII-CCAase"/>
    <property type="match status" value="1"/>
</dbReference>
<dbReference type="GO" id="GO:0008033">
    <property type="term" value="P:tRNA processing"/>
    <property type="evidence" value="ECO:0007669"/>
    <property type="project" value="UniProtKB-KW"/>
</dbReference>
<evidence type="ECO:0000256" key="7">
    <source>
        <dbReference type="ARBA" id="ARBA00022842"/>
    </source>
</evidence>
<comment type="similarity">
    <text evidence="9">Belongs to the tRNA nucleotidyltransferase/poly(A) polymerase family.</text>
</comment>
<gene>
    <name evidence="13" type="ORF">INF28_02255</name>
</gene>
<keyword evidence="2 9" id="KW-0808">Transferase</keyword>
<dbReference type="InterPro" id="IPR050264">
    <property type="entry name" value="Bact_CCA-adding_enz_type3_sf"/>
</dbReference>
<evidence type="ECO:0000259" key="11">
    <source>
        <dbReference type="Pfam" id="PF12627"/>
    </source>
</evidence>
<dbReference type="SUPFAM" id="SSF81891">
    <property type="entry name" value="Poly A polymerase C-terminal region-like"/>
    <property type="match status" value="1"/>
</dbReference>
<evidence type="ECO:0000256" key="5">
    <source>
        <dbReference type="ARBA" id="ARBA00022723"/>
    </source>
</evidence>
<feature type="domain" description="Poly A polymerase head" evidence="10">
    <location>
        <begin position="25"/>
        <end position="145"/>
    </location>
</feature>
<accession>A0A9D5M299</accession>
<dbReference type="EMBL" id="JADCKB010000003">
    <property type="protein sequence ID" value="MBE5039290.1"/>
    <property type="molecule type" value="Genomic_DNA"/>
</dbReference>
<evidence type="ECO:0000256" key="9">
    <source>
        <dbReference type="RuleBase" id="RU003953"/>
    </source>
</evidence>
<dbReference type="Gene3D" id="3.30.460.10">
    <property type="entry name" value="Beta Polymerase, domain 2"/>
    <property type="match status" value="1"/>
</dbReference>
<dbReference type="Pfam" id="PF01743">
    <property type="entry name" value="PolyA_pol"/>
    <property type="match status" value="1"/>
</dbReference>
<evidence type="ECO:0000256" key="1">
    <source>
        <dbReference type="ARBA" id="ARBA00001946"/>
    </source>
</evidence>
<proteinExistence type="inferred from homology"/>
<dbReference type="GO" id="GO:0016779">
    <property type="term" value="F:nucleotidyltransferase activity"/>
    <property type="evidence" value="ECO:0007669"/>
    <property type="project" value="UniProtKB-KW"/>
</dbReference>
<dbReference type="Pfam" id="PF12627">
    <property type="entry name" value="PolyA_pol_RNAbd"/>
    <property type="match status" value="1"/>
</dbReference>
<dbReference type="PROSITE" id="PS51257">
    <property type="entry name" value="PROKAR_LIPOPROTEIN"/>
    <property type="match status" value="1"/>
</dbReference>
<feature type="domain" description="tRNA nucleotidyltransferase/poly(A) polymerase RNA and SrmB- binding" evidence="11">
    <location>
        <begin position="173"/>
        <end position="219"/>
    </location>
</feature>
<dbReference type="InterPro" id="IPR043519">
    <property type="entry name" value="NT_sf"/>
</dbReference>
<evidence type="ECO:0000256" key="4">
    <source>
        <dbReference type="ARBA" id="ARBA00022695"/>
    </source>
</evidence>
<comment type="cofactor">
    <cofactor evidence="1">
        <name>Mg(2+)</name>
        <dbReference type="ChEBI" id="CHEBI:18420"/>
    </cofactor>
</comment>
<reference evidence="13" key="1">
    <citation type="submission" date="2020-10" db="EMBL/GenBank/DDBJ databases">
        <title>ChiBAC.</title>
        <authorList>
            <person name="Zenner C."/>
            <person name="Hitch T.C.A."/>
            <person name="Clavel T."/>
        </authorList>
    </citation>
    <scope>NUCLEOTIDE SEQUENCE</scope>
    <source>
        <strain evidence="13">DSM 107454</strain>
    </source>
</reference>
<keyword evidence="5" id="KW-0479">Metal-binding</keyword>
<dbReference type="AlphaFoldDB" id="A0A9D5M299"/>
<dbReference type="GO" id="GO:0000166">
    <property type="term" value="F:nucleotide binding"/>
    <property type="evidence" value="ECO:0007669"/>
    <property type="project" value="UniProtKB-KW"/>
</dbReference>
<evidence type="ECO:0000259" key="12">
    <source>
        <dbReference type="Pfam" id="PF13735"/>
    </source>
</evidence>
<keyword evidence="6" id="KW-0547">Nucleotide-binding</keyword>
<keyword evidence="3" id="KW-0819">tRNA processing</keyword>
<dbReference type="GO" id="GO:0000049">
    <property type="term" value="F:tRNA binding"/>
    <property type="evidence" value="ECO:0007669"/>
    <property type="project" value="TreeGrafter"/>
</dbReference>
<evidence type="ECO:0000256" key="2">
    <source>
        <dbReference type="ARBA" id="ARBA00022679"/>
    </source>
</evidence>
<dbReference type="PANTHER" id="PTHR46173:SF1">
    <property type="entry name" value="CCA TRNA NUCLEOTIDYLTRANSFERASE 1, MITOCHONDRIAL"/>
    <property type="match status" value="1"/>
</dbReference>
<evidence type="ECO:0000259" key="10">
    <source>
        <dbReference type="Pfam" id="PF01743"/>
    </source>
</evidence>
<evidence type="ECO:0000313" key="14">
    <source>
        <dbReference type="Proteomes" id="UP000806542"/>
    </source>
</evidence>
<organism evidence="13 14">
    <name type="scientific">Ructibacterium gallinarum</name>
    <dbReference type="NCBI Taxonomy" id="2779355"/>
    <lineage>
        <taxon>Bacteria</taxon>
        <taxon>Bacillati</taxon>
        <taxon>Bacillota</taxon>
        <taxon>Clostridia</taxon>
        <taxon>Eubacteriales</taxon>
        <taxon>Oscillospiraceae</taxon>
        <taxon>Ructibacterium</taxon>
    </lineage>
</organism>
<dbReference type="InterPro" id="IPR032810">
    <property type="entry name" value="CCA-adding_enz_C"/>
</dbReference>
<dbReference type="Proteomes" id="UP000806542">
    <property type="component" value="Unassembled WGS sequence"/>
</dbReference>
<evidence type="ECO:0000256" key="3">
    <source>
        <dbReference type="ARBA" id="ARBA00022694"/>
    </source>
</evidence>
<dbReference type="GO" id="GO:0046872">
    <property type="term" value="F:metal ion binding"/>
    <property type="evidence" value="ECO:0007669"/>
    <property type="project" value="UniProtKB-KW"/>
</dbReference>
<dbReference type="PANTHER" id="PTHR46173">
    <property type="entry name" value="CCA TRNA NUCLEOTIDYLTRANSFERASE 1, MITOCHONDRIAL"/>
    <property type="match status" value="1"/>
</dbReference>
<evidence type="ECO:0000256" key="6">
    <source>
        <dbReference type="ARBA" id="ARBA00022741"/>
    </source>
</evidence>
<keyword evidence="4" id="KW-0548">Nucleotidyltransferase</keyword>
<evidence type="ECO:0000313" key="13">
    <source>
        <dbReference type="EMBL" id="MBE5039290.1"/>
    </source>
</evidence>
<dbReference type="Gene3D" id="1.10.246.80">
    <property type="match status" value="1"/>
</dbReference>
<comment type="caution">
    <text evidence="13">The sequence shown here is derived from an EMBL/GenBank/DDBJ whole genome shotgun (WGS) entry which is preliminary data.</text>
</comment>
<dbReference type="InterPro" id="IPR002646">
    <property type="entry name" value="PolA_pol_head_dom"/>
</dbReference>
<dbReference type="Gene3D" id="1.10.3090.10">
    <property type="entry name" value="cca-adding enzyme, domain 2"/>
    <property type="match status" value="1"/>
</dbReference>
<dbReference type="RefSeq" id="WP_226391855.1">
    <property type="nucleotide sequence ID" value="NZ_JADCKB010000003.1"/>
</dbReference>
<keyword evidence="7" id="KW-0460">Magnesium</keyword>
<dbReference type="InterPro" id="IPR032828">
    <property type="entry name" value="PolyA_RNA-bd"/>
</dbReference>
<keyword evidence="14" id="KW-1185">Reference proteome</keyword>
<dbReference type="SUPFAM" id="SSF81301">
    <property type="entry name" value="Nucleotidyltransferase"/>
    <property type="match status" value="1"/>
</dbReference>
<dbReference type="Pfam" id="PF13735">
    <property type="entry name" value="tRNA_NucTran2_2"/>
    <property type="match status" value="1"/>
</dbReference>
<keyword evidence="8 9" id="KW-0694">RNA-binding</keyword>